<reference evidence="8 9" key="1">
    <citation type="journal article" date="2014" name="J. Biotechnol.">
        <title>Complete genome sequence of the actinobacterium Amycolatopsis japonica MG417-CF17(T) (=DSM 44213T) producing (S,S)-N,N'-ethylenediaminedisuccinic acid.</title>
        <authorList>
            <person name="Stegmann E."/>
            <person name="Albersmeier A."/>
            <person name="Spohn M."/>
            <person name="Gert H."/>
            <person name="Weber T."/>
            <person name="Wohlleben W."/>
            <person name="Kalinowski J."/>
            <person name="Ruckert C."/>
        </authorList>
    </citation>
    <scope>NUCLEOTIDE SEQUENCE [LARGE SCALE GENOMIC DNA]</scope>
    <source>
        <strain evidence="9">MG417-CF17 (DSM 44213)</strain>
    </source>
</reference>
<comment type="similarity">
    <text evidence="6">Belongs to the inorganic phosphate transporter (PiT) (TC 2.A.20) family.</text>
</comment>
<dbReference type="GO" id="GO:0016020">
    <property type="term" value="C:membrane"/>
    <property type="evidence" value="ECO:0007669"/>
    <property type="project" value="UniProtKB-SubCell"/>
</dbReference>
<gene>
    <name evidence="8" type="primary">pit</name>
    <name evidence="8" type="ORF">AJAP_33465</name>
</gene>
<accession>A0A075V4R1</accession>
<dbReference type="EMBL" id="CP008953">
    <property type="protein sequence ID" value="AIG79504.1"/>
    <property type="molecule type" value="Genomic_DNA"/>
</dbReference>
<organism evidence="8 9">
    <name type="scientific">Amycolatopsis japonica</name>
    <dbReference type="NCBI Taxonomy" id="208439"/>
    <lineage>
        <taxon>Bacteria</taxon>
        <taxon>Bacillati</taxon>
        <taxon>Actinomycetota</taxon>
        <taxon>Actinomycetes</taxon>
        <taxon>Pseudonocardiales</taxon>
        <taxon>Pseudonocardiaceae</taxon>
        <taxon>Amycolatopsis</taxon>
        <taxon>Amycolatopsis japonica group</taxon>
    </lineage>
</organism>
<dbReference type="GO" id="GO:0005315">
    <property type="term" value="F:phosphate transmembrane transporter activity"/>
    <property type="evidence" value="ECO:0007669"/>
    <property type="project" value="InterPro"/>
</dbReference>
<feature type="region of interest" description="Disordered" evidence="7">
    <location>
        <begin position="356"/>
        <end position="376"/>
    </location>
</feature>
<dbReference type="Proteomes" id="UP000028492">
    <property type="component" value="Chromosome"/>
</dbReference>
<keyword evidence="3 6" id="KW-0812">Transmembrane</keyword>
<keyword evidence="6" id="KW-0592">Phosphate transport</keyword>
<evidence type="ECO:0000256" key="7">
    <source>
        <dbReference type="SAM" id="MobiDB-lite"/>
    </source>
</evidence>
<dbReference type="GO" id="GO:0035435">
    <property type="term" value="P:phosphate ion transmembrane transport"/>
    <property type="evidence" value="ECO:0007669"/>
    <property type="project" value="TreeGrafter"/>
</dbReference>
<evidence type="ECO:0000256" key="5">
    <source>
        <dbReference type="ARBA" id="ARBA00023136"/>
    </source>
</evidence>
<feature type="transmembrane region" description="Helical" evidence="6">
    <location>
        <begin position="303"/>
        <end position="323"/>
    </location>
</feature>
<keyword evidence="5 6" id="KW-0472">Membrane</keyword>
<name>A0A075V4R1_9PSEU</name>
<dbReference type="eggNOG" id="COG0306">
    <property type="taxonomic scope" value="Bacteria"/>
</dbReference>
<comment type="subcellular location">
    <subcellularLocation>
        <location evidence="1 6">Membrane</location>
        <topology evidence="1 6">Multi-pass membrane protein</topology>
    </subcellularLocation>
</comment>
<keyword evidence="4 6" id="KW-1133">Transmembrane helix</keyword>
<feature type="transmembrane region" description="Helical" evidence="6">
    <location>
        <begin position="134"/>
        <end position="157"/>
    </location>
</feature>
<evidence type="ECO:0000313" key="9">
    <source>
        <dbReference type="Proteomes" id="UP000028492"/>
    </source>
</evidence>
<dbReference type="AlphaFoldDB" id="A0A075V4R1"/>
<dbReference type="PANTHER" id="PTHR11101:SF54">
    <property type="entry name" value="LOW-AFFINITY INORGANIC PHOSPHATE TRANSPORTER-RELATED"/>
    <property type="match status" value="1"/>
</dbReference>
<feature type="transmembrane region" description="Helical" evidence="6">
    <location>
        <begin position="43"/>
        <end position="64"/>
    </location>
</feature>
<evidence type="ECO:0000256" key="6">
    <source>
        <dbReference type="RuleBase" id="RU363058"/>
    </source>
</evidence>
<proteinExistence type="inferred from homology"/>
<protein>
    <recommendedName>
        <fullName evidence="6">Phosphate transporter</fullName>
    </recommendedName>
</protein>
<dbReference type="STRING" id="208439.AJAP_33465"/>
<sequence length="376" mass="38165">MEPSVLVVLVVVTALIFDFTNGFHDTANSMATSIATGALRPKVAVTISAVLNLVGAFLSVEVAKTISNGLVDDTKIGPAIVFGGLVGAIVWNLVTWFVGLPSSSSHALFGGLIGATWVSAGTDSVHFGKIVEKVLVPAALSPVLAGLVAMIVTYFVYRIFVRRGRTAGFRVGQIISASLVSLAHGTNDAQKTMGVITLTMITAGTLPAGAGPPLWVIVSAALALALGTYLGGWRITFTLGKGLTDIDGPQGFAAQTSSAAVILASTNFGFPLSTTHVCSGGIVGSGVGRNESPVRWRTAGRMVVAWLFTLPAAAIVGAGAGLVTSTGTVGTIAVGVAGLAIGIGIYLLSRRSPVNASSFTSPAPPVPEQEVGRIAA</sequence>
<feature type="transmembrane region" description="Helical" evidence="6">
    <location>
        <begin position="214"/>
        <end position="233"/>
    </location>
</feature>
<dbReference type="InterPro" id="IPR001204">
    <property type="entry name" value="Phos_transporter"/>
</dbReference>
<dbReference type="PANTHER" id="PTHR11101">
    <property type="entry name" value="PHOSPHATE TRANSPORTER"/>
    <property type="match status" value="1"/>
</dbReference>
<dbReference type="HOGENOM" id="CLU_015355_1_0_11"/>
<evidence type="ECO:0000256" key="4">
    <source>
        <dbReference type="ARBA" id="ARBA00022989"/>
    </source>
</evidence>
<keyword evidence="9" id="KW-1185">Reference proteome</keyword>
<dbReference type="KEGG" id="aja:AJAP_33465"/>
<evidence type="ECO:0000256" key="1">
    <source>
        <dbReference type="ARBA" id="ARBA00004141"/>
    </source>
</evidence>
<evidence type="ECO:0000256" key="2">
    <source>
        <dbReference type="ARBA" id="ARBA00022448"/>
    </source>
</evidence>
<feature type="transmembrane region" description="Helical" evidence="6">
    <location>
        <begin position="329"/>
        <end position="348"/>
    </location>
</feature>
<evidence type="ECO:0000256" key="3">
    <source>
        <dbReference type="ARBA" id="ARBA00022692"/>
    </source>
</evidence>
<evidence type="ECO:0000313" key="8">
    <source>
        <dbReference type="EMBL" id="AIG79504.1"/>
    </source>
</evidence>
<keyword evidence="2 6" id="KW-0813">Transport</keyword>
<dbReference type="Pfam" id="PF01384">
    <property type="entry name" value="PHO4"/>
    <property type="match status" value="2"/>
</dbReference>
<feature type="transmembrane region" description="Helical" evidence="6">
    <location>
        <begin position="76"/>
        <end position="98"/>
    </location>
</feature>